<gene>
    <name evidence="5" type="ORF">J9317_02185</name>
</gene>
<dbReference type="PROSITE" id="PS51462">
    <property type="entry name" value="NUDIX"/>
    <property type="match status" value="1"/>
</dbReference>
<dbReference type="InterPro" id="IPR015797">
    <property type="entry name" value="NUDIX_hydrolase-like_dom_sf"/>
</dbReference>
<dbReference type="PROSITE" id="PS00893">
    <property type="entry name" value="NUDIX_BOX"/>
    <property type="match status" value="1"/>
</dbReference>
<accession>A0ABS5LAC0</accession>
<evidence type="ECO:0000313" key="5">
    <source>
        <dbReference type="EMBL" id="MBS2967581.1"/>
    </source>
</evidence>
<dbReference type="RefSeq" id="WP_211556131.1">
    <property type="nucleotide sequence ID" value="NZ_JAGVRK010000001.1"/>
</dbReference>
<proteinExistence type="inferred from homology"/>
<dbReference type="Gene3D" id="3.90.79.10">
    <property type="entry name" value="Nucleoside Triphosphate Pyrophosphohydrolase"/>
    <property type="match status" value="1"/>
</dbReference>
<organism evidence="5 6">
    <name type="scientific">Metabacillus flavus</name>
    <dbReference type="NCBI Taxonomy" id="2823519"/>
    <lineage>
        <taxon>Bacteria</taxon>
        <taxon>Bacillati</taxon>
        <taxon>Bacillota</taxon>
        <taxon>Bacilli</taxon>
        <taxon>Bacillales</taxon>
        <taxon>Bacillaceae</taxon>
        <taxon>Metabacillus</taxon>
    </lineage>
</organism>
<sequence length="142" mass="15950">MITIEKTVAAVKGVILNQGKVLIVQRSPQDETGAGSWECPGGKIVFGEDLEAALVREIKEETGLTVHIEKILYASTFKTDPTRQVVLITYLCSTQEREVILSKEHTDYLWATKEQTMLKLPTEILEDFEKHGVFSLKGWEGE</sequence>
<evidence type="ECO:0000259" key="4">
    <source>
        <dbReference type="PROSITE" id="PS51462"/>
    </source>
</evidence>
<reference evidence="5 6" key="1">
    <citation type="submission" date="2021-04" db="EMBL/GenBank/DDBJ databases">
        <title>Metabacillus sp. strain KIGAM252 whole genome sequence.</title>
        <authorList>
            <person name="Seo M.-J."/>
            <person name="Cho E.-S."/>
            <person name="Hwang C.Y."/>
            <person name="Yoon D.J."/>
        </authorList>
    </citation>
    <scope>NUCLEOTIDE SEQUENCE [LARGE SCALE GENOMIC DNA]</scope>
    <source>
        <strain evidence="5 6">KIGAM252</strain>
    </source>
</reference>
<name>A0ABS5LAC0_9BACI</name>
<dbReference type="EMBL" id="JAGVRK010000001">
    <property type="protein sequence ID" value="MBS2967581.1"/>
    <property type="molecule type" value="Genomic_DNA"/>
</dbReference>
<comment type="caution">
    <text evidence="5">The sequence shown here is derived from an EMBL/GenBank/DDBJ whole genome shotgun (WGS) entry which is preliminary data.</text>
</comment>
<evidence type="ECO:0000256" key="3">
    <source>
        <dbReference type="RuleBase" id="RU003476"/>
    </source>
</evidence>
<dbReference type="InterPro" id="IPR020084">
    <property type="entry name" value="NUDIX_hydrolase_CS"/>
</dbReference>
<keyword evidence="2 3" id="KW-0378">Hydrolase</keyword>
<evidence type="ECO:0000256" key="1">
    <source>
        <dbReference type="ARBA" id="ARBA00005582"/>
    </source>
</evidence>
<comment type="similarity">
    <text evidence="1 3">Belongs to the Nudix hydrolase family.</text>
</comment>
<dbReference type="PRINTS" id="PR00502">
    <property type="entry name" value="NUDIXFAMILY"/>
</dbReference>
<dbReference type="PANTHER" id="PTHR43736:SF1">
    <property type="entry name" value="DIHYDRONEOPTERIN TRIPHOSPHATE DIPHOSPHATASE"/>
    <property type="match status" value="1"/>
</dbReference>
<dbReference type="PANTHER" id="PTHR43736">
    <property type="entry name" value="ADP-RIBOSE PYROPHOSPHATASE"/>
    <property type="match status" value="1"/>
</dbReference>
<protein>
    <submittedName>
        <fullName evidence="5">NUDIX domain-containing protein</fullName>
    </submittedName>
</protein>
<dbReference type="Proteomes" id="UP000682403">
    <property type="component" value="Unassembled WGS sequence"/>
</dbReference>
<dbReference type="SUPFAM" id="SSF55811">
    <property type="entry name" value="Nudix"/>
    <property type="match status" value="1"/>
</dbReference>
<evidence type="ECO:0000313" key="6">
    <source>
        <dbReference type="Proteomes" id="UP000682403"/>
    </source>
</evidence>
<dbReference type="InterPro" id="IPR000086">
    <property type="entry name" value="NUDIX_hydrolase_dom"/>
</dbReference>
<keyword evidence="6" id="KW-1185">Reference proteome</keyword>
<feature type="domain" description="Nudix hydrolase" evidence="4">
    <location>
        <begin position="6"/>
        <end position="133"/>
    </location>
</feature>
<dbReference type="InterPro" id="IPR020476">
    <property type="entry name" value="Nudix_hydrolase"/>
</dbReference>
<dbReference type="Pfam" id="PF00293">
    <property type="entry name" value="NUDIX"/>
    <property type="match status" value="1"/>
</dbReference>
<dbReference type="CDD" id="cd04699">
    <property type="entry name" value="NUDIX_MutT_Nudt1"/>
    <property type="match status" value="1"/>
</dbReference>
<evidence type="ECO:0000256" key="2">
    <source>
        <dbReference type="ARBA" id="ARBA00022801"/>
    </source>
</evidence>